<protein>
    <submittedName>
        <fullName evidence="1">14506_t:CDS:1</fullName>
    </submittedName>
</protein>
<dbReference type="AlphaFoldDB" id="A0A9N9HKB8"/>
<evidence type="ECO:0000313" key="1">
    <source>
        <dbReference type="EMBL" id="CAG8683373.1"/>
    </source>
</evidence>
<dbReference type="PANTHER" id="PTHR15633">
    <property type="entry name" value="NUCLEOLAR PROTEIN 11"/>
    <property type="match status" value="1"/>
</dbReference>
<sequence length="940" mass="108393">MSAISLKEPFEIVQKIITIEKQNNLFDISVSIPVEISSKIENSKILNKVDNKTIDEKANDLMNDVDSIKSDTEKSTINENDPELEEKILVTCKGAGISLVSDDGHQLRNWEIPPQYSVITPAKCIIKSGRCYVYVIIHSDNDVTGSDKVIWFWKDRKKSLEGPQSTKKKAREFEKEIFSLELSPLLSKNIILINKDGSLLLVKANLKPVGDNFIGAKTKKKKNERRVIWSTLFSSSGSCVPTNFLPHPSLVVFTISMNKSEKNSTTFTSKHLFLSFTWINCDKLCCGFLGHYTLSEQGIKIVSNQPQYGYTVSSGVLKIFMITFNLIESNVDITISEIWKFEFDGLIPFMEKCFSTIQGELAIGFAPISDSYLALVGMQKTSASINKVLTIWDLRYGTLQAECVLGTLKQENPTDVVSYPSLFKFQLIVVPGSNLIISTLSESLPNNPNSFKLSTFICRYHYEPMTLLHALNRMKDSSAYLQLGSGYTRGFGITRFGIALDTKPKSTEHVPNEILNNIENNIKELQREEYKFLKFLFFKSHTTENIRERFQLFVKQKGVEAFESFLKKNDIDKEQYKKYLEYWKSNKKFSKKSKEMKTINIYEDDNDNPGIKDDDNQKWRDLWKEWEIKTYESRKYILNKEKVCEYLESGEAQRPELSYYFIQTVIEYCLSKNSDGTPNLNCWVPEVIQYFIQSKMMSNKFVKGGIIKALIEREAWDLVKIALYFMNDIPEDDLIHLLKCAISSQTKPFSIGSILRYLIAAPKNDNMMIWSLRQLTEDEVMTIMKILCGWIEKYDQTEFVKEVLSKKRELQPKTHECNNVASNLPEFHKLLEFLTLLLDAHFTTLIMDSKIHPLLSRLANRIACDVLIYESLESMRGCLESYHKYSKRNIFKKTENVRRGKSQSYMKDADLPEYSVELFTFDEDDILDSVEDEIQVEPEF</sequence>
<dbReference type="EMBL" id="CAJVQA010009300">
    <property type="protein sequence ID" value="CAG8683373.1"/>
    <property type="molecule type" value="Genomic_DNA"/>
</dbReference>
<dbReference type="InterPro" id="IPR042859">
    <property type="entry name" value="NOL11"/>
</dbReference>
<accession>A0A9N9HKB8</accession>
<name>A0A9N9HKB8_9GLOM</name>
<evidence type="ECO:0000313" key="2">
    <source>
        <dbReference type="Proteomes" id="UP000789759"/>
    </source>
</evidence>
<dbReference type="GO" id="GO:0003723">
    <property type="term" value="F:RNA binding"/>
    <property type="evidence" value="ECO:0007669"/>
    <property type="project" value="TreeGrafter"/>
</dbReference>
<gene>
    <name evidence="1" type="ORF">CPELLU_LOCUS10922</name>
</gene>
<organism evidence="1 2">
    <name type="scientific">Cetraspora pellucida</name>
    <dbReference type="NCBI Taxonomy" id="1433469"/>
    <lineage>
        <taxon>Eukaryota</taxon>
        <taxon>Fungi</taxon>
        <taxon>Fungi incertae sedis</taxon>
        <taxon>Mucoromycota</taxon>
        <taxon>Glomeromycotina</taxon>
        <taxon>Glomeromycetes</taxon>
        <taxon>Diversisporales</taxon>
        <taxon>Gigasporaceae</taxon>
        <taxon>Cetraspora</taxon>
    </lineage>
</organism>
<comment type="caution">
    <text evidence="1">The sequence shown here is derived from an EMBL/GenBank/DDBJ whole genome shotgun (WGS) entry which is preliminary data.</text>
</comment>
<proteinExistence type="predicted"/>
<dbReference type="OrthoDB" id="4349954at2759"/>
<dbReference type="GO" id="GO:0005730">
    <property type="term" value="C:nucleolus"/>
    <property type="evidence" value="ECO:0007669"/>
    <property type="project" value="TreeGrafter"/>
</dbReference>
<dbReference type="GO" id="GO:0030490">
    <property type="term" value="P:maturation of SSU-rRNA"/>
    <property type="evidence" value="ECO:0007669"/>
    <property type="project" value="InterPro"/>
</dbReference>
<reference evidence="1" key="1">
    <citation type="submission" date="2021-06" db="EMBL/GenBank/DDBJ databases">
        <authorList>
            <person name="Kallberg Y."/>
            <person name="Tangrot J."/>
            <person name="Rosling A."/>
        </authorList>
    </citation>
    <scope>NUCLEOTIDE SEQUENCE</scope>
    <source>
        <strain evidence="1">FL966</strain>
    </source>
</reference>
<dbReference type="PANTHER" id="PTHR15633:SF2">
    <property type="entry name" value="NUCLEOLAR PROTEIN 11"/>
    <property type="match status" value="1"/>
</dbReference>
<keyword evidence="2" id="KW-1185">Reference proteome</keyword>
<dbReference type="Proteomes" id="UP000789759">
    <property type="component" value="Unassembled WGS sequence"/>
</dbReference>